<keyword evidence="2" id="KW-0378">Hydrolase</keyword>
<dbReference type="InterPro" id="IPR029055">
    <property type="entry name" value="Ntn_hydrolases_N"/>
</dbReference>
<comment type="caution">
    <text evidence="5">The sequence shown here is derived from an EMBL/GenBank/DDBJ whole genome shotgun (WGS) entry which is preliminary data.</text>
</comment>
<dbReference type="Gene3D" id="3.60.60.10">
    <property type="entry name" value="Penicillin V Acylase, Chain A"/>
    <property type="match status" value="1"/>
</dbReference>
<dbReference type="Proteomes" id="UP000222310">
    <property type="component" value="Unassembled WGS sequence"/>
</dbReference>
<organism evidence="5 6">
    <name type="scientific">Nostoc linckia z8</name>
    <dbReference type="NCBI Taxonomy" id="1628746"/>
    <lineage>
        <taxon>Bacteria</taxon>
        <taxon>Bacillati</taxon>
        <taxon>Cyanobacteriota</taxon>
        <taxon>Cyanophyceae</taxon>
        <taxon>Nostocales</taxon>
        <taxon>Nostocaceae</taxon>
        <taxon>Nostoc</taxon>
    </lineage>
</organism>
<proteinExistence type="inferred from homology"/>
<evidence type="ECO:0000313" key="5">
    <source>
        <dbReference type="EMBL" id="PHJ95185.1"/>
    </source>
</evidence>
<dbReference type="PANTHER" id="PTHR35527">
    <property type="entry name" value="CHOLOYLGLYCINE HYDROLASE"/>
    <property type="match status" value="1"/>
</dbReference>
<dbReference type="SUPFAM" id="SSF56235">
    <property type="entry name" value="N-terminal nucleophile aminohydrolases (Ntn hydrolases)"/>
    <property type="match status" value="1"/>
</dbReference>
<gene>
    <name evidence="5" type="ORF">VF08_32645</name>
</gene>
<keyword evidence="3" id="KW-0472">Membrane</keyword>
<feature type="domain" description="Choloylglycine hydrolase/NAAA C-terminal" evidence="4">
    <location>
        <begin position="99"/>
        <end position="276"/>
    </location>
</feature>
<evidence type="ECO:0000256" key="2">
    <source>
        <dbReference type="ARBA" id="ARBA00022801"/>
    </source>
</evidence>
<protein>
    <recommendedName>
        <fullName evidence="4">Choloylglycine hydrolase/NAAA C-terminal domain-containing protein</fullName>
    </recommendedName>
</protein>
<evidence type="ECO:0000313" key="6">
    <source>
        <dbReference type="Proteomes" id="UP000222310"/>
    </source>
</evidence>
<evidence type="ECO:0000256" key="1">
    <source>
        <dbReference type="ARBA" id="ARBA00006625"/>
    </source>
</evidence>
<dbReference type="Pfam" id="PF02275">
    <property type="entry name" value="CBAH"/>
    <property type="match status" value="1"/>
</dbReference>
<dbReference type="GO" id="GO:0016787">
    <property type="term" value="F:hydrolase activity"/>
    <property type="evidence" value="ECO:0007669"/>
    <property type="project" value="UniProtKB-KW"/>
</dbReference>
<name>A0A9Q5Z5W7_NOSLI</name>
<dbReference type="PANTHER" id="PTHR35527:SF2">
    <property type="entry name" value="HYDROLASE"/>
    <property type="match status" value="1"/>
</dbReference>
<dbReference type="EMBL" id="LAHD01000150">
    <property type="protein sequence ID" value="PHJ95185.1"/>
    <property type="molecule type" value="Genomic_DNA"/>
</dbReference>
<accession>A0A9Q5Z5W7</accession>
<sequence>MIVKIFIRCETFESRFYQVLRNAKSIITCKVLQLIYTHTNKPMKRYLKSFSLTIPFLFVGIAALVGCNFTQESFNIHQALSNSIDDLHLGLIPLVLLGCTRAIYVANQETKSIFTVRSMDWSDANMATSLWASPEGSDRTGAGENDEGKPFTWTSKYKSLVVCNYGKATTDGINEEGLVANLLFLPQACYKHNDYENKPRLPISGLAQYVLDRYATVKDAVEGLKQEPFFIVTSELAVAKLDTGSKEFNVYLKPIVIHLSLSDAKGESAVLQYVEGENDDLSPNYKLVVYYVPKKNETEDKQTISVLTNNLYDKQLELLKSFQTENGDFDWGIKNEVFSWDGLKKDNSKKEMNPPMNGSDIRFLRASFYSDRIEKVYDKQDPKFKENSRPFIDETQRISGDEKSYKIWLEEWSKHEGLARAFSLIRNMSTPLSVKAIDDNPFLSSTLWRTVADHGNKRYFFESSRALYPLYVDLKELFADLKTVKKLDLYVPPAKEGDKGIDLLEDQLKDEKKIGKVNDLFQDVEGGQWFYFDYQKPDK</sequence>
<evidence type="ECO:0000259" key="4">
    <source>
        <dbReference type="Pfam" id="PF02275"/>
    </source>
</evidence>
<comment type="similarity">
    <text evidence="1">Belongs to the peptidase C59 family.</text>
</comment>
<dbReference type="InterPro" id="IPR052193">
    <property type="entry name" value="Peptidase_C59"/>
</dbReference>
<dbReference type="InterPro" id="IPR029132">
    <property type="entry name" value="CBAH/NAAA_C"/>
</dbReference>
<feature type="transmembrane region" description="Helical" evidence="3">
    <location>
        <begin position="46"/>
        <end position="66"/>
    </location>
</feature>
<evidence type="ECO:0000256" key="3">
    <source>
        <dbReference type="SAM" id="Phobius"/>
    </source>
</evidence>
<keyword evidence="3" id="KW-1133">Transmembrane helix</keyword>
<keyword evidence="3" id="KW-0812">Transmembrane</keyword>
<dbReference type="AlphaFoldDB" id="A0A9Q5Z5W7"/>
<reference evidence="5 6" key="1">
    <citation type="submission" date="2015-02" db="EMBL/GenBank/DDBJ databases">
        <title>Nostoc linckia genome annotation.</title>
        <authorList>
            <person name="Zhou Z."/>
        </authorList>
    </citation>
    <scope>NUCLEOTIDE SEQUENCE [LARGE SCALE GENOMIC DNA]</scope>
    <source>
        <strain evidence="6">z8</strain>
    </source>
</reference>